<organism evidence="2 3">
    <name type="scientific">Protopolystoma xenopodis</name>
    <dbReference type="NCBI Taxonomy" id="117903"/>
    <lineage>
        <taxon>Eukaryota</taxon>
        <taxon>Metazoa</taxon>
        <taxon>Spiralia</taxon>
        <taxon>Lophotrochozoa</taxon>
        <taxon>Platyhelminthes</taxon>
        <taxon>Monogenea</taxon>
        <taxon>Polyopisthocotylea</taxon>
        <taxon>Polystomatidea</taxon>
        <taxon>Polystomatidae</taxon>
        <taxon>Protopolystoma</taxon>
    </lineage>
</organism>
<feature type="compositionally biased region" description="Low complexity" evidence="1">
    <location>
        <begin position="14"/>
        <end position="47"/>
    </location>
</feature>
<gene>
    <name evidence="2" type="ORF">PXEA_LOCUS4981</name>
</gene>
<accession>A0A3S5A0A7</accession>
<evidence type="ECO:0000256" key="1">
    <source>
        <dbReference type="SAM" id="MobiDB-lite"/>
    </source>
</evidence>
<dbReference type="EMBL" id="CAAALY010012092">
    <property type="protein sequence ID" value="VEL11541.1"/>
    <property type="molecule type" value="Genomic_DNA"/>
</dbReference>
<feature type="region of interest" description="Disordered" evidence="1">
    <location>
        <begin position="1"/>
        <end position="47"/>
    </location>
</feature>
<keyword evidence="3" id="KW-1185">Reference proteome</keyword>
<reference evidence="2" key="1">
    <citation type="submission" date="2018-11" db="EMBL/GenBank/DDBJ databases">
        <authorList>
            <consortium name="Pathogen Informatics"/>
        </authorList>
    </citation>
    <scope>NUCLEOTIDE SEQUENCE</scope>
</reference>
<protein>
    <submittedName>
        <fullName evidence="2">Uncharacterized protein</fullName>
    </submittedName>
</protein>
<sequence>MVGPPVAQHLPVLPSGSSPAGQPGSHLVSLSSPGQHQHQQQLGGLVGQSTPVAGSAVLLGSSGTPGAQSMVDSTSGALMGTGVSPPAAGTAPSTIAASTVGASSAAARISIGPGAASEPLVDRTVLNAHLRDMAERYLPALNHAIQVTGELANQQSTRRKYGRLRDIIERPENNPSITMRQLPKLEQVRLF</sequence>
<proteinExistence type="predicted"/>
<comment type="caution">
    <text evidence="2">The sequence shown here is derived from an EMBL/GenBank/DDBJ whole genome shotgun (WGS) entry which is preliminary data.</text>
</comment>
<name>A0A3S5A0A7_9PLAT</name>
<dbReference type="AlphaFoldDB" id="A0A3S5A0A7"/>
<dbReference type="Proteomes" id="UP000784294">
    <property type="component" value="Unassembled WGS sequence"/>
</dbReference>
<evidence type="ECO:0000313" key="3">
    <source>
        <dbReference type="Proteomes" id="UP000784294"/>
    </source>
</evidence>
<evidence type="ECO:0000313" key="2">
    <source>
        <dbReference type="EMBL" id="VEL11541.1"/>
    </source>
</evidence>